<evidence type="ECO:0000313" key="3">
    <source>
        <dbReference type="EMBL" id="KQS62388.1"/>
    </source>
</evidence>
<feature type="signal peptide" evidence="2">
    <location>
        <begin position="1"/>
        <end position="21"/>
    </location>
</feature>
<feature type="region of interest" description="Disordered" evidence="1">
    <location>
        <begin position="36"/>
        <end position="61"/>
    </location>
</feature>
<keyword evidence="2" id="KW-0732">Signal</keyword>
<dbReference type="OrthoDB" id="7842194at2759"/>
<gene>
    <name evidence="3" type="primary">Dere\GG26651</name>
    <name evidence="3" type="synonym">GG26651</name>
    <name evidence="3" type="ORF">Dere_GG26651</name>
</gene>
<dbReference type="AlphaFoldDB" id="A0A0Q5VMT9"/>
<reference evidence="3 4" key="1">
    <citation type="journal article" date="2007" name="Nature">
        <title>Evolution of genes and genomes on the Drosophila phylogeny.</title>
        <authorList>
            <consortium name="Drosophila 12 Genomes Consortium"/>
            <person name="Clark A.G."/>
            <person name="Eisen M.B."/>
            <person name="Smith D.R."/>
            <person name="Bergman C.M."/>
            <person name="Oliver B."/>
            <person name="Markow T.A."/>
            <person name="Kaufman T.C."/>
            <person name="Kellis M."/>
            <person name="Gelbart W."/>
            <person name="Iyer V.N."/>
            <person name="Pollard D.A."/>
            <person name="Sackton T.B."/>
            <person name="Larracuente A.M."/>
            <person name="Singh N.D."/>
            <person name="Abad J.P."/>
            <person name="Abt D.N."/>
            <person name="Adryan B."/>
            <person name="Aguade M."/>
            <person name="Akashi H."/>
            <person name="Anderson W.W."/>
            <person name="Aquadro C.F."/>
            <person name="Ardell D.H."/>
            <person name="Arguello R."/>
            <person name="Artieri C.G."/>
            <person name="Barbash D.A."/>
            <person name="Barker D."/>
            <person name="Barsanti P."/>
            <person name="Batterham P."/>
            <person name="Batzoglou S."/>
            <person name="Begun D."/>
            <person name="Bhutkar A."/>
            <person name="Blanco E."/>
            <person name="Bosak S.A."/>
            <person name="Bradley R.K."/>
            <person name="Brand A.D."/>
            <person name="Brent M.R."/>
            <person name="Brooks A.N."/>
            <person name="Brown R.H."/>
            <person name="Butlin R.K."/>
            <person name="Caggese C."/>
            <person name="Calvi B.R."/>
            <person name="Bernardo de Carvalho A."/>
            <person name="Caspi A."/>
            <person name="Castrezana S."/>
            <person name="Celniker S.E."/>
            <person name="Chang J.L."/>
            <person name="Chapple C."/>
            <person name="Chatterji S."/>
            <person name="Chinwalla A."/>
            <person name="Civetta A."/>
            <person name="Clifton S.W."/>
            <person name="Comeron J.M."/>
            <person name="Costello J.C."/>
            <person name="Coyne J.A."/>
            <person name="Daub J."/>
            <person name="David R.G."/>
            <person name="Delcher A.L."/>
            <person name="Delehaunty K."/>
            <person name="Do C.B."/>
            <person name="Ebling H."/>
            <person name="Edwards K."/>
            <person name="Eickbush T."/>
            <person name="Evans J.D."/>
            <person name="Filipski A."/>
            <person name="Findeiss S."/>
            <person name="Freyhult E."/>
            <person name="Fulton L."/>
            <person name="Fulton R."/>
            <person name="Garcia A.C."/>
            <person name="Gardiner A."/>
            <person name="Garfield D.A."/>
            <person name="Garvin B.E."/>
            <person name="Gibson G."/>
            <person name="Gilbert D."/>
            <person name="Gnerre S."/>
            <person name="Godfrey J."/>
            <person name="Good R."/>
            <person name="Gotea V."/>
            <person name="Gravely B."/>
            <person name="Greenberg A.J."/>
            <person name="Griffiths-Jones S."/>
            <person name="Gross S."/>
            <person name="Guigo R."/>
            <person name="Gustafson E.A."/>
            <person name="Haerty W."/>
            <person name="Hahn M.W."/>
            <person name="Halligan D.L."/>
            <person name="Halpern A.L."/>
            <person name="Halter G.M."/>
            <person name="Han M.V."/>
            <person name="Heger A."/>
            <person name="Hillier L."/>
            <person name="Hinrichs A.S."/>
            <person name="Holmes I."/>
            <person name="Hoskins R.A."/>
            <person name="Hubisz M.J."/>
            <person name="Hultmark D."/>
            <person name="Huntley M.A."/>
            <person name="Jaffe D.B."/>
            <person name="Jagadeeshan S."/>
            <person name="Jeck W.R."/>
            <person name="Johnson J."/>
            <person name="Jones C.D."/>
            <person name="Jordan W.C."/>
            <person name="Karpen G.H."/>
            <person name="Kataoka E."/>
            <person name="Keightley P.D."/>
            <person name="Kheradpour P."/>
            <person name="Kirkness E.F."/>
            <person name="Koerich L.B."/>
            <person name="Kristiansen K."/>
            <person name="Kudrna D."/>
            <person name="Kulathinal R.J."/>
            <person name="Kumar S."/>
            <person name="Kwok R."/>
            <person name="Lander E."/>
            <person name="Langley C.H."/>
            <person name="Lapoint R."/>
            <person name="Lazzaro B.P."/>
            <person name="Lee S.J."/>
            <person name="Levesque L."/>
            <person name="Li R."/>
            <person name="Lin C.F."/>
            <person name="Lin M.F."/>
            <person name="Lindblad-Toh K."/>
            <person name="Llopart A."/>
            <person name="Long M."/>
            <person name="Low L."/>
            <person name="Lozovsky E."/>
            <person name="Lu J."/>
            <person name="Luo M."/>
            <person name="Machado C.A."/>
            <person name="Makalowski W."/>
            <person name="Marzo M."/>
            <person name="Matsuda M."/>
            <person name="Matzkin L."/>
            <person name="McAllister B."/>
            <person name="McBride C.S."/>
            <person name="McKernan B."/>
            <person name="McKernan K."/>
            <person name="Mendez-Lago M."/>
            <person name="Minx P."/>
            <person name="Mollenhauer M.U."/>
            <person name="Montooth K."/>
            <person name="Mount S.M."/>
            <person name="Mu X."/>
            <person name="Myers E."/>
            <person name="Negre B."/>
            <person name="Newfeld S."/>
            <person name="Nielsen R."/>
            <person name="Noor M.A."/>
            <person name="O'Grady P."/>
            <person name="Pachter L."/>
            <person name="Papaceit M."/>
            <person name="Parisi M.J."/>
            <person name="Parisi M."/>
            <person name="Parts L."/>
            <person name="Pedersen J.S."/>
            <person name="Pesole G."/>
            <person name="Phillippy A.M."/>
            <person name="Ponting C.P."/>
            <person name="Pop M."/>
            <person name="Porcelli D."/>
            <person name="Powell J.R."/>
            <person name="Prohaska S."/>
            <person name="Pruitt K."/>
            <person name="Puig M."/>
            <person name="Quesneville H."/>
            <person name="Ram K.R."/>
            <person name="Rand D."/>
            <person name="Rasmussen M.D."/>
            <person name="Reed L.K."/>
            <person name="Reenan R."/>
            <person name="Reily A."/>
            <person name="Remington K.A."/>
            <person name="Rieger T.T."/>
            <person name="Ritchie M.G."/>
            <person name="Robin C."/>
            <person name="Rogers Y.H."/>
            <person name="Rohde C."/>
            <person name="Rozas J."/>
            <person name="Rubenfield M.J."/>
            <person name="Ruiz A."/>
            <person name="Russo S."/>
            <person name="Salzberg S.L."/>
            <person name="Sanchez-Gracia A."/>
            <person name="Saranga D.J."/>
            <person name="Sato H."/>
            <person name="Schaeffer S.W."/>
            <person name="Schatz M.C."/>
            <person name="Schlenke T."/>
            <person name="Schwartz R."/>
            <person name="Segarra C."/>
            <person name="Singh R.S."/>
            <person name="Sirot L."/>
            <person name="Sirota M."/>
            <person name="Sisneros N.B."/>
            <person name="Smith C.D."/>
            <person name="Smith T.F."/>
            <person name="Spieth J."/>
            <person name="Stage D.E."/>
            <person name="Stark A."/>
            <person name="Stephan W."/>
            <person name="Strausberg R.L."/>
            <person name="Strempel S."/>
            <person name="Sturgill D."/>
            <person name="Sutton G."/>
            <person name="Sutton G.G."/>
            <person name="Tao W."/>
            <person name="Teichmann S."/>
            <person name="Tobari Y.N."/>
            <person name="Tomimura Y."/>
            <person name="Tsolas J.M."/>
            <person name="Valente V.L."/>
            <person name="Venter E."/>
            <person name="Venter J.C."/>
            <person name="Vicario S."/>
            <person name="Vieira F.G."/>
            <person name="Vilella A.J."/>
            <person name="Villasante A."/>
            <person name="Walenz B."/>
            <person name="Wang J."/>
            <person name="Wasserman M."/>
            <person name="Watts T."/>
            <person name="Wilson D."/>
            <person name="Wilson R.K."/>
            <person name="Wing R.A."/>
            <person name="Wolfner M.F."/>
            <person name="Wong A."/>
            <person name="Wong G.K."/>
            <person name="Wu C.I."/>
            <person name="Wu G."/>
            <person name="Yamamoto D."/>
            <person name="Yang H.P."/>
            <person name="Yang S.P."/>
            <person name="Yorke J.A."/>
            <person name="Yoshida K."/>
            <person name="Zdobnov E."/>
            <person name="Zhang P."/>
            <person name="Zhang Y."/>
            <person name="Zimin A.V."/>
            <person name="Baldwin J."/>
            <person name="Abdouelleil A."/>
            <person name="Abdulkadir J."/>
            <person name="Abebe A."/>
            <person name="Abera B."/>
            <person name="Abreu J."/>
            <person name="Acer S.C."/>
            <person name="Aftuck L."/>
            <person name="Alexander A."/>
            <person name="An P."/>
            <person name="Anderson E."/>
            <person name="Anderson S."/>
            <person name="Arachi H."/>
            <person name="Azer M."/>
            <person name="Bachantsang P."/>
            <person name="Barry A."/>
            <person name="Bayul T."/>
            <person name="Berlin A."/>
            <person name="Bessette D."/>
            <person name="Bloom T."/>
            <person name="Blye J."/>
            <person name="Boguslavskiy L."/>
            <person name="Bonnet C."/>
            <person name="Boukhgalter B."/>
            <person name="Bourzgui I."/>
            <person name="Brown A."/>
            <person name="Cahill P."/>
            <person name="Channer S."/>
            <person name="Cheshatsang Y."/>
            <person name="Chuda L."/>
            <person name="Citroen M."/>
            <person name="Collymore A."/>
            <person name="Cooke P."/>
            <person name="Costello M."/>
            <person name="D'Aco K."/>
            <person name="Daza R."/>
            <person name="De Haan G."/>
            <person name="DeGray S."/>
            <person name="DeMaso C."/>
            <person name="Dhargay N."/>
            <person name="Dooley K."/>
            <person name="Dooley E."/>
            <person name="Doricent M."/>
            <person name="Dorje P."/>
            <person name="Dorjee K."/>
            <person name="Dupes A."/>
            <person name="Elong R."/>
            <person name="Falk J."/>
            <person name="Farina A."/>
            <person name="Faro S."/>
            <person name="Ferguson D."/>
            <person name="Fisher S."/>
            <person name="Foley C.D."/>
            <person name="Franke A."/>
            <person name="Friedrich D."/>
            <person name="Gadbois L."/>
            <person name="Gearin G."/>
            <person name="Gearin C.R."/>
            <person name="Giannoukos G."/>
            <person name="Goode T."/>
            <person name="Graham J."/>
            <person name="Grandbois E."/>
            <person name="Grewal S."/>
            <person name="Gyaltsen K."/>
            <person name="Hafez N."/>
            <person name="Hagos B."/>
            <person name="Hall J."/>
            <person name="Henson C."/>
            <person name="Hollinger A."/>
            <person name="Honan T."/>
            <person name="Huard M.D."/>
            <person name="Hughes L."/>
            <person name="Hurhula B."/>
            <person name="Husby M.E."/>
            <person name="Kamat A."/>
            <person name="Kanga B."/>
            <person name="Kashin S."/>
            <person name="Khazanovich D."/>
            <person name="Kisner P."/>
            <person name="Lance K."/>
            <person name="Lara M."/>
            <person name="Lee W."/>
            <person name="Lennon N."/>
            <person name="Letendre F."/>
            <person name="LeVine R."/>
            <person name="Lipovsky A."/>
            <person name="Liu X."/>
            <person name="Liu J."/>
            <person name="Liu S."/>
            <person name="Lokyitsang T."/>
            <person name="Lokyitsang Y."/>
            <person name="Lubonja R."/>
            <person name="Lui A."/>
            <person name="MacDonald P."/>
            <person name="Magnisalis V."/>
            <person name="Maru K."/>
            <person name="Matthews C."/>
            <person name="McCusker W."/>
            <person name="McDonough S."/>
            <person name="Mehta T."/>
            <person name="Meldrim J."/>
            <person name="Meneus L."/>
            <person name="Mihai O."/>
            <person name="Mihalev A."/>
            <person name="Mihova T."/>
            <person name="Mittelman R."/>
            <person name="Mlenga V."/>
            <person name="Montmayeur A."/>
            <person name="Mulrain L."/>
            <person name="Navidi A."/>
            <person name="Naylor J."/>
            <person name="Negash T."/>
            <person name="Nguyen T."/>
            <person name="Nguyen N."/>
            <person name="Nicol R."/>
            <person name="Norbu C."/>
            <person name="Norbu N."/>
            <person name="Novod N."/>
            <person name="O'Neill B."/>
            <person name="Osman S."/>
            <person name="Markiewicz E."/>
            <person name="Oyono O.L."/>
            <person name="Patti C."/>
            <person name="Phunkhang P."/>
            <person name="Pierre F."/>
            <person name="Priest M."/>
            <person name="Raghuraman S."/>
            <person name="Rege F."/>
            <person name="Reyes R."/>
            <person name="Rise C."/>
            <person name="Rogov P."/>
            <person name="Ross K."/>
            <person name="Ryan E."/>
            <person name="Settipalli S."/>
            <person name="Shea T."/>
            <person name="Sherpa N."/>
            <person name="Shi L."/>
            <person name="Shih D."/>
            <person name="Sparrow T."/>
            <person name="Spaulding J."/>
            <person name="Stalker J."/>
            <person name="Stange-Thomann N."/>
            <person name="Stavropoulos S."/>
            <person name="Stone C."/>
            <person name="Strader C."/>
            <person name="Tesfaye S."/>
            <person name="Thomson T."/>
            <person name="Thoulutsang Y."/>
            <person name="Thoulutsang D."/>
            <person name="Topham K."/>
            <person name="Topping I."/>
            <person name="Tsamla T."/>
            <person name="Vassiliev H."/>
            <person name="Vo A."/>
            <person name="Wangchuk T."/>
            <person name="Wangdi T."/>
            <person name="Weiand M."/>
            <person name="Wilkinson J."/>
            <person name="Wilson A."/>
            <person name="Yadav S."/>
            <person name="Young G."/>
            <person name="Yu Q."/>
            <person name="Zembek L."/>
            <person name="Zhong D."/>
            <person name="Zimmer A."/>
            <person name="Zwirko Z."/>
            <person name="Jaffe D.B."/>
            <person name="Alvarez P."/>
            <person name="Brockman W."/>
            <person name="Butler J."/>
            <person name="Chin C."/>
            <person name="Gnerre S."/>
            <person name="Grabherr M."/>
            <person name="Kleber M."/>
            <person name="Mauceli E."/>
            <person name="MacCallum I."/>
        </authorList>
    </citation>
    <scope>NUCLEOTIDE SEQUENCE [LARGE SCALE GENOMIC DNA]</scope>
    <source>
        <strain evidence="3 4">TSC#14021-0224.01</strain>
    </source>
</reference>
<protein>
    <recommendedName>
        <fullName evidence="5">MICOS complex subunit MIC13</fullName>
    </recommendedName>
</protein>
<evidence type="ECO:0000256" key="1">
    <source>
        <dbReference type="SAM" id="MobiDB-lite"/>
    </source>
</evidence>
<keyword evidence="4" id="KW-1185">Reference proteome</keyword>
<sequence>MIMRRLMKLVLFSSTIYLVKELGVWDEPIKPTSSKLGIEAEEPLKTKNSNDKPQEGTDIGTTISKELLKKKEDLEKKFCPKGTFCEPPPKPLGETIGEAFSKTWVALKGIPSYWSATFEKVGVRICQFFRGDK</sequence>
<evidence type="ECO:0008006" key="5">
    <source>
        <dbReference type="Google" id="ProtNLM"/>
    </source>
</evidence>
<organism evidence="3 4">
    <name type="scientific">Drosophila erecta</name>
    <name type="common">Fruit fly</name>
    <dbReference type="NCBI Taxonomy" id="7220"/>
    <lineage>
        <taxon>Eukaryota</taxon>
        <taxon>Metazoa</taxon>
        <taxon>Ecdysozoa</taxon>
        <taxon>Arthropoda</taxon>
        <taxon>Hexapoda</taxon>
        <taxon>Insecta</taxon>
        <taxon>Pterygota</taxon>
        <taxon>Neoptera</taxon>
        <taxon>Endopterygota</taxon>
        <taxon>Diptera</taxon>
        <taxon>Brachycera</taxon>
        <taxon>Muscomorpha</taxon>
        <taxon>Ephydroidea</taxon>
        <taxon>Drosophilidae</taxon>
        <taxon>Drosophila</taxon>
        <taxon>Sophophora</taxon>
    </lineage>
</organism>
<accession>A0A0Q5VMT9</accession>
<feature type="compositionally biased region" description="Basic and acidic residues" evidence="1">
    <location>
        <begin position="42"/>
        <end position="55"/>
    </location>
</feature>
<name>A0A0Q5VMT9_DROER</name>
<feature type="chain" id="PRO_5006266004" description="MICOS complex subunit MIC13" evidence="2">
    <location>
        <begin position="22"/>
        <end position="133"/>
    </location>
</feature>
<reference evidence="3 4" key="2">
    <citation type="journal article" date="2008" name="Bioinformatics">
        <title>Assembly reconciliation.</title>
        <authorList>
            <person name="Zimin A.V."/>
            <person name="Smith D.R."/>
            <person name="Sutton G."/>
            <person name="Yorke J.A."/>
        </authorList>
    </citation>
    <scope>NUCLEOTIDE SEQUENCE [LARGE SCALE GENOMIC DNA]</scope>
    <source>
        <strain evidence="3 4">TSC#14021-0224.01</strain>
    </source>
</reference>
<dbReference type="EMBL" id="CH954179">
    <property type="protein sequence ID" value="KQS62388.1"/>
    <property type="molecule type" value="Genomic_DNA"/>
</dbReference>
<evidence type="ECO:0000256" key="2">
    <source>
        <dbReference type="SAM" id="SignalP"/>
    </source>
</evidence>
<dbReference type="KEGG" id="der:26526475"/>
<proteinExistence type="predicted"/>
<dbReference type="Proteomes" id="UP000008711">
    <property type="component" value="Unassembled WGS sequence"/>
</dbReference>
<evidence type="ECO:0000313" key="4">
    <source>
        <dbReference type="Proteomes" id="UP000008711"/>
    </source>
</evidence>